<dbReference type="Pfam" id="PF00196">
    <property type="entry name" value="GerE"/>
    <property type="match status" value="1"/>
</dbReference>
<keyword evidence="1" id="KW-0238">DNA-binding</keyword>
<feature type="domain" description="HTH luxR-type" evidence="2">
    <location>
        <begin position="167"/>
        <end position="194"/>
    </location>
</feature>
<dbReference type="SMART" id="SM00421">
    <property type="entry name" value="HTH_LUXR"/>
    <property type="match status" value="1"/>
</dbReference>
<evidence type="ECO:0000313" key="4">
    <source>
        <dbReference type="Proteomes" id="UP000335415"/>
    </source>
</evidence>
<dbReference type="InterPro" id="IPR036388">
    <property type="entry name" value="WH-like_DNA-bd_sf"/>
</dbReference>
<organism evidence="3 4">
    <name type="scientific">Affinibrenneria salicis</name>
    <dbReference type="NCBI Taxonomy" id="2590031"/>
    <lineage>
        <taxon>Bacteria</taxon>
        <taxon>Pseudomonadati</taxon>
        <taxon>Pseudomonadota</taxon>
        <taxon>Gammaproteobacteria</taxon>
        <taxon>Enterobacterales</taxon>
        <taxon>Pectobacteriaceae</taxon>
        <taxon>Affinibrenneria</taxon>
    </lineage>
</organism>
<accession>A0A5J5FWD3</accession>
<comment type="caution">
    <text evidence="3">The sequence shown here is derived from an EMBL/GenBank/DDBJ whole genome shotgun (WGS) entry which is preliminary data.</text>
</comment>
<dbReference type="GO" id="GO:0003677">
    <property type="term" value="F:DNA binding"/>
    <property type="evidence" value="ECO:0007669"/>
    <property type="project" value="UniProtKB-KW"/>
</dbReference>
<dbReference type="PROSITE" id="PS00622">
    <property type="entry name" value="HTH_LUXR_1"/>
    <property type="match status" value="1"/>
</dbReference>
<proteinExistence type="predicted"/>
<dbReference type="AlphaFoldDB" id="A0A5J5FWD3"/>
<protein>
    <submittedName>
        <fullName evidence="3">LuxR family transcriptional regulator</fullName>
    </submittedName>
</protein>
<dbReference type="Proteomes" id="UP000335415">
    <property type="component" value="Unassembled WGS sequence"/>
</dbReference>
<dbReference type="InterPro" id="IPR000792">
    <property type="entry name" value="Tscrpt_reg_LuxR_C"/>
</dbReference>
<name>A0A5J5FWD3_9GAMM</name>
<gene>
    <name evidence="3" type="ORF">FJU30_17390</name>
</gene>
<keyword evidence="4" id="KW-1185">Reference proteome</keyword>
<dbReference type="EMBL" id="VYKJ01000009">
    <property type="protein sequence ID" value="KAA8998187.1"/>
    <property type="molecule type" value="Genomic_DNA"/>
</dbReference>
<dbReference type="OrthoDB" id="6418360at2"/>
<sequence>MPIGQQRLTNILTLCIFELIIIDRKIIGCFIMDVRILSKCNFTVLGLRSVFSEIPTLYVRSTSRVNIQQQGKRKCIFIIDSCDSNFSDYYHFIKMNFCDVASVFIIINNVNHLPVFIDEKTIVVSRAMPVDYFSRILCFAQPNGRGATHPVKLSEAEYTVFRYWSMGYSSEKITELTGIKRKSVLNSKSRLLNKYGVRDKGSLLMISRLIFNPKKEYSSPHYPICQQDLIR</sequence>
<evidence type="ECO:0000256" key="1">
    <source>
        <dbReference type="ARBA" id="ARBA00023125"/>
    </source>
</evidence>
<dbReference type="Gene3D" id="1.10.10.10">
    <property type="entry name" value="Winged helix-like DNA-binding domain superfamily/Winged helix DNA-binding domain"/>
    <property type="match status" value="1"/>
</dbReference>
<evidence type="ECO:0000259" key="2">
    <source>
        <dbReference type="PROSITE" id="PS00622"/>
    </source>
</evidence>
<dbReference type="GO" id="GO:0006355">
    <property type="term" value="P:regulation of DNA-templated transcription"/>
    <property type="evidence" value="ECO:0007669"/>
    <property type="project" value="InterPro"/>
</dbReference>
<dbReference type="SUPFAM" id="SSF46894">
    <property type="entry name" value="C-terminal effector domain of the bipartite response regulators"/>
    <property type="match status" value="1"/>
</dbReference>
<evidence type="ECO:0000313" key="3">
    <source>
        <dbReference type="EMBL" id="KAA8998187.1"/>
    </source>
</evidence>
<dbReference type="InterPro" id="IPR016032">
    <property type="entry name" value="Sig_transdc_resp-reg_C-effctor"/>
</dbReference>
<reference evidence="3 4" key="1">
    <citation type="submission" date="2019-09" db="EMBL/GenBank/DDBJ databases">
        <authorList>
            <person name="Li Y."/>
        </authorList>
    </citation>
    <scope>NUCLEOTIDE SEQUENCE [LARGE SCALE GENOMIC DNA]</scope>
    <source>
        <strain evidence="3 4">L3-3HA</strain>
    </source>
</reference>